<dbReference type="GO" id="GO:0015074">
    <property type="term" value="P:DNA integration"/>
    <property type="evidence" value="ECO:0007669"/>
    <property type="project" value="InterPro"/>
</dbReference>
<accession>A0A9P5R740</accession>
<gene>
    <name evidence="2" type="ORF">BG015_005161</name>
</gene>
<evidence type="ECO:0000313" key="3">
    <source>
        <dbReference type="Proteomes" id="UP000748756"/>
    </source>
</evidence>
<reference evidence="2" key="1">
    <citation type="journal article" date="2020" name="Fungal Divers.">
        <title>Resolving the Mortierellaceae phylogeny through synthesis of multi-gene phylogenetics and phylogenomics.</title>
        <authorList>
            <person name="Vandepol N."/>
            <person name="Liber J."/>
            <person name="Desiro A."/>
            <person name="Na H."/>
            <person name="Kennedy M."/>
            <person name="Barry K."/>
            <person name="Grigoriev I.V."/>
            <person name="Miller A.N."/>
            <person name="O'Donnell K."/>
            <person name="Stajich J.E."/>
            <person name="Bonito G."/>
        </authorList>
    </citation>
    <scope>NUCLEOTIDE SEQUENCE</scope>
    <source>
        <strain evidence="2">NRRL 6426</strain>
    </source>
</reference>
<evidence type="ECO:0000313" key="2">
    <source>
        <dbReference type="EMBL" id="KAF9124109.1"/>
    </source>
</evidence>
<proteinExistence type="predicted"/>
<keyword evidence="3" id="KW-1185">Reference proteome</keyword>
<dbReference type="InterPro" id="IPR013762">
    <property type="entry name" value="Integrase-like_cat_sf"/>
</dbReference>
<dbReference type="Proteomes" id="UP000748756">
    <property type="component" value="Unassembled WGS sequence"/>
</dbReference>
<evidence type="ECO:0000259" key="1">
    <source>
        <dbReference type="PROSITE" id="PS51900"/>
    </source>
</evidence>
<dbReference type="Gene3D" id="1.10.443.10">
    <property type="entry name" value="Intergrase catalytic core"/>
    <property type="match status" value="1"/>
</dbReference>
<dbReference type="GO" id="GO:0003677">
    <property type="term" value="F:DNA binding"/>
    <property type="evidence" value="ECO:0007669"/>
    <property type="project" value="InterPro"/>
</dbReference>
<dbReference type="EMBL" id="JAAAUQ010002397">
    <property type="protein sequence ID" value="KAF9124109.1"/>
    <property type="molecule type" value="Genomic_DNA"/>
</dbReference>
<name>A0A9P5R740_9FUNG</name>
<sequence>MPSSSSSQASSSQASSSRAAIARHAVDASMVKEALNAAAKSTQAHLYSKGTSRSYQGHVKRALEYAAATADPEYKTAFTTISAHTPTVLLAFIASKCEQSGYTFKTAEGIRSALKQYFETTFNCQGDTWYCDDLNNWTGNPVFDPTFAKYYKSLKNRDGRSGVSKQSLATSYRDMTRLMGHLKDSRTIEKETEGMCLLFQAFAATGFTLWTRNEELLRLQRRDLELGLNTDAGTPYLTITLTFRKTNQTDALKANIYEIHPQPEDPDICCFTKLNTWIRWMERSGQKLQPDDFVFPALDKWSLKAVKWWGGWTEGEGTGTIMRYLLDEYNRYELGFSDMLSPIQSLRNSHPSYLNALVK</sequence>
<dbReference type="GO" id="GO:0006310">
    <property type="term" value="P:DNA recombination"/>
    <property type="evidence" value="ECO:0007669"/>
    <property type="project" value="InterPro"/>
</dbReference>
<dbReference type="OrthoDB" id="2976553at2759"/>
<protein>
    <recommendedName>
        <fullName evidence="1">Core-binding (CB) domain-containing protein</fullName>
    </recommendedName>
</protein>
<organism evidence="2 3">
    <name type="scientific">Linnemannia schmuckeri</name>
    <dbReference type="NCBI Taxonomy" id="64567"/>
    <lineage>
        <taxon>Eukaryota</taxon>
        <taxon>Fungi</taxon>
        <taxon>Fungi incertae sedis</taxon>
        <taxon>Mucoromycota</taxon>
        <taxon>Mortierellomycotina</taxon>
        <taxon>Mortierellomycetes</taxon>
        <taxon>Mortierellales</taxon>
        <taxon>Mortierellaceae</taxon>
        <taxon>Linnemannia</taxon>
    </lineage>
</organism>
<comment type="caution">
    <text evidence="2">The sequence shown here is derived from an EMBL/GenBank/DDBJ whole genome shotgun (WGS) entry which is preliminary data.</text>
</comment>
<feature type="domain" description="Core-binding (CB)" evidence="1">
    <location>
        <begin position="33"/>
        <end position="122"/>
    </location>
</feature>
<dbReference type="PROSITE" id="PS51900">
    <property type="entry name" value="CB"/>
    <property type="match status" value="1"/>
</dbReference>
<dbReference type="InterPro" id="IPR044068">
    <property type="entry name" value="CB"/>
</dbReference>
<dbReference type="AlphaFoldDB" id="A0A9P5R740"/>